<comment type="caution">
    <text evidence="2">The sequence shown here is derived from an EMBL/GenBank/DDBJ whole genome shotgun (WGS) entry which is preliminary data.</text>
</comment>
<evidence type="ECO:0000313" key="2">
    <source>
        <dbReference type="EMBL" id="KAF9512927.1"/>
    </source>
</evidence>
<dbReference type="InterPro" id="IPR029058">
    <property type="entry name" value="AB_hydrolase_fold"/>
</dbReference>
<dbReference type="OrthoDB" id="10249433at2759"/>
<dbReference type="SUPFAM" id="SSF53474">
    <property type="entry name" value="alpha/beta-Hydrolases"/>
    <property type="match status" value="1"/>
</dbReference>
<dbReference type="InterPro" id="IPR022742">
    <property type="entry name" value="Hydrolase_4"/>
</dbReference>
<feature type="domain" description="Serine aminopeptidase S33" evidence="1">
    <location>
        <begin position="32"/>
        <end position="286"/>
    </location>
</feature>
<proteinExistence type="predicted"/>
<accession>A0A9P6AWF8</accession>
<reference evidence="2" key="1">
    <citation type="journal article" date="2020" name="Nat. Commun.">
        <title>Large-scale genome sequencing of mycorrhizal fungi provides insights into the early evolution of symbiotic traits.</title>
        <authorList>
            <person name="Miyauchi S."/>
            <person name="Kiss E."/>
            <person name="Kuo A."/>
            <person name="Drula E."/>
            <person name="Kohler A."/>
            <person name="Sanchez-Garcia M."/>
            <person name="Morin E."/>
            <person name="Andreopoulos B."/>
            <person name="Barry K.W."/>
            <person name="Bonito G."/>
            <person name="Buee M."/>
            <person name="Carver A."/>
            <person name="Chen C."/>
            <person name="Cichocki N."/>
            <person name="Clum A."/>
            <person name="Culley D."/>
            <person name="Crous P.W."/>
            <person name="Fauchery L."/>
            <person name="Girlanda M."/>
            <person name="Hayes R.D."/>
            <person name="Keri Z."/>
            <person name="LaButti K."/>
            <person name="Lipzen A."/>
            <person name="Lombard V."/>
            <person name="Magnuson J."/>
            <person name="Maillard F."/>
            <person name="Murat C."/>
            <person name="Nolan M."/>
            <person name="Ohm R.A."/>
            <person name="Pangilinan J."/>
            <person name="Pereira M.F."/>
            <person name="Perotto S."/>
            <person name="Peter M."/>
            <person name="Pfister S."/>
            <person name="Riley R."/>
            <person name="Sitrit Y."/>
            <person name="Stielow J.B."/>
            <person name="Szollosi G."/>
            <person name="Zifcakova L."/>
            <person name="Stursova M."/>
            <person name="Spatafora J.W."/>
            <person name="Tedersoo L."/>
            <person name="Vaario L.M."/>
            <person name="Yamada A."/>
            <person name="Yan M."/>
            <person name="Wang P."/>
            <person name="Xu J."/>
            <person name="Bruns T."/>
            <person name="Baldrian P."/>
            <person name="Vilgalys R."/>
            <person name="Dunand C."/>
            <person name="Henrissat B."/>
            <person name="Grigoriev I.V."/>
            <person name="Hibbett D."/>
            <person name="Nagy L.G."/>
            <person name="Martin F.M."/>
        </authorList>
    </citation>
    <scope>NUCLEOTIDE SEQUENCE</scope>
    <source>
        <strain evidence="2">UP504</strain>
    </source>
</reference>
<protein>
    <recommendedName>
        <fullName evidence="1">Serine aminopeptidase S33 domain-containing protein</fullName>
    </recommendedName>
</protein>
<gene>
    <name evidence="2" type="ORF">BS47DRAFT_1297052</name>
</gene>
<dbReference type="EMBL" id="MU128980">
    <property type="protein sequence ID" value="KAF9512927.1"/>
    <property type="molecule type" value="Genomic_DNA"/>
</dbReference>
<dbReference type="InterPro" id="IPR051044">
    <property type="entry name" value="MAG_DAG_Lipase"/>
</dbReference>
<evidence type="ECO:0000313" key="3">
    <source>
        <dbReference type="Proteomes" id="UP000886523"/>
    </source>
</evidence>
<dbReference type="Proteomes" id="UP000886523">
    <property type="component" value="Unassembled WGS sequence"/>
</dbReference>
<sequence>MSQGYIEEWVTYGDGPNKTSFYTRTYNVTSGQPKAHLVFIHGFVEHCGRYDRALSQWAANGISAFTFDQRGYGRTATDKENMSANSSYGKTSWKDQMQDIAFFITRERERIGSGVPMFLMGHSMGGGEVLGFATFWMAETKAALAHLSGIIASAPMIRQATPAPSWKVWAGGKVATIFPNLHIGSSIVTKDLCHDPAIIQAFERDPLIGPYSTIRAISDMLEGGTALAEENYKKWPIGLPILILHGDGDKITSHIASKKFHDDIKANDKHHSIYAGAYHEVHNEPDGVGTRFVDECITWVERHISSVHKL</sequence>
<dbReference type="PANTHER" id="PTHR11614">
    <property type="entry name" value="PHOSPHOLIPASE-RELATED"/>
    <property type="match status" value="1"/>
</dbReference>
<dbReference type="Gene3D" id="3.40.50.1820">
    <property type="entry name" value="alpha/beta hydrolase"/>
    <property type="match status" value="1"/>
</dbReference>
<organism evidence="2 3">
    <name type="scientific">Hydnum rufescens UP504</name>
    <dbReference type="NCBI Taxonomy" id="1448309"/>
    <lineage>
        <taxon>Eukaryota</taxon>
        <taxon>Fungi</taxon>
        <taxon>Dikarya</taxon>
        <taxon>Basidiomycota</taxon>
        <taxon>Agaricomycotina</taxon>
        <taxon>Agaricomycetes</taxon>
        <taxon>Cantharellales</taxon>
        <taxon>Hydnaceae</taxon>
        <taxon>Hydnum</taxon>
    </lineage>
</organism>
<evidence type="ECO:0000259" key="1">
    <source>
        <dbReference type="Pfam" id="PF12146"/>
    </source>
</evidence>
<keyword evidence="3" id="KW-1185">Reference proteome</keyword>
<dbReference type="AlphaFoldDB" id="A0A9P6AWF8"/>
<dbReference type="Pfam" id="PF12146">
    <property type="entry name" value="Hydrolase_4"/>
    <property type="match status" value="1"/>
</dbReference>
<name>A0A9P6AWF8_9AGAM</name>